<dbReference type="Gene3D" id="1.10.260.40">
    <property type="entry name" value="lambda repressor-like DNA-binding domains"/>
    <property type="match status" value="1"/>
</dbReference>
<dbReference type="SMART" id="SM00530">
    <property type="entry name" value="HTH_XRE"/>
    <property type="match status" value="1"/>
</dbReference>
<reference evidence="2 3" key="1">
    <citation type="submission" date="2012-06" db="EMBL/GenBank/DDBJ databases">
        <title>Finished chromosome of genome of Microcoleus sp. PCC 7113.</title>
        <authorList>
            <consortium name="US DOE Joint Genome Institute"/>
            <person name="Gugger M."/>
            <person name="Coursin T."/>
            <person name="Rippka R."/>
            <person name="Tandeau De Marsac N."/>
            <person name="Huntemann M."/>
            <person name="Wei C.-L."/>
            <person name="Han J."/>
            <person name="Detter J.C."/>
            <person name="Han C."/>
            <person name="Tapia R."/>
            <person name="Chen A."/>
            <person name="Kyrpides N."/>
            <person name="Mavromatis K."/>
            <person name="Markowitz V."/>
            <person name="Szeto E."/>
            <person name="Ivanova N."/>
            <person name="Pagani I."/>
            <person name="Pati A."/>
            <person name="Goodwin L."/>
            <person name="Nordberg H.P."/>
            <person name="Cantor M.N."/>
            <person name="Hua S.X."/>
            <person name="Woyke T."/>
            <person name="Kerfeld C.A."/>
        </authorList>
    </citation>
    <scope>NUCLEOTIDE SEQUENCE [LARGE SCALE GENOMIC DNA]</scope>
    <source>
        <strain evidence="2 3">PCC 7113</strain>
    </source>
</reference>
<dbReference type="AlphaFoldDB" id="K9W9P4"/>
<dbReference type="Pfam" id="PF13560">
    <property type="entry name" value="HTH_31"/>
    <property type="match status" value="1"/>
</dbReference>
<organism evidence="2 3">
    <name type="scientific">Allocoleopsis franciscana PCC 7113</name>
    <dbReference type="NCBI Taxonomy" id="1173027"/>
    <lineage>
        <taxon>Bacteria</taxon>
        <taxon>Bacillati</taxon>
        <taxon>Cyanobacteriota</taxon>
        <taxon>Cyanophyceae</taxon>
        <taxon>Coleofasciculales</taxon>
        <taxon>Coleofasciculaceae</taxon>
        <taxon>Allocoleopsis</taxon>
        <taxon>Allocoleopsis franciscana</taxon>
    </lineage>
</organism>
<evidence type="ECO:0000259" key="1">
    <source>
        <dbReference type="PROSITE" id="PS50943"/>
    </source>
</evidence>
<dbReference type="CDD" id="cd00093">
    <property type="entry name" value="HTH_XRE"/>
    <property type="match status" value="1"/>
</dbReference>
<protein>
    <submittedName>
        <fullName evidence="2">Putative transcriptional regulator</fullName>
    </submittedName>
</protein>
<dbReference type="InterPro" id="IPR001387">
    <property type="entry name" value="Cro/C1-type_HTH"/>
</dbReference>
<evidence type="ECO:0000313" key="3">
    <source>
        <dbReference type="Proteomes" id="UP000010471"/>
    </source>
</evidence>
<dbReference type="OrthoDB" id="465980at2"/>
<gene>
    <name evidence="2" type="ORF">Mic7113_0627</name>
</gene>
<accession>K9W9P4</accession>
<dbReference type="GO" id="GO:0003677">
    <property type="term" value="F:DNA binding"/>
    <property type="evidence" value="ECO:0007669"/>
    <property type="project" value="InterPro"/>
</dbReference>
<dbReference type="EMBL" id="CP003630">
    <property type="protein sequence ID" value="AFZ16541.1"/>
    <property type="molecule type" value="Genomic_DNA"/>
</dbReference>
<dbReference type="HOGENOM" id="CLU_066192_62_3_3"/>
<keyword evidence="3" id="KW-1185">Reference proteome</keyword>
<sequence>MPQESDKRLTPADLRQRTGLTQVHFAISIGKSPSTITKWEARSSLPRGTPSEIKRMCEAYKCTLDELIEAFEGIDIEPE</sequence>
<dbReference type="eggNOG" id="COG1396">
    <property type="taxonomic scope" value="Bacteria"/>
</dbReference>
<dbReference type="SUPFAM" id="SSF47413">
    <property type="entry name" value="lambda repressor-like DNA-binding domains"/>
    <property type="match status" value="1"/>
</dbReference>
<dbReference type="KEGG" id="mic:Mic7113_0627"/>
<feature type="domain" description="HTH cro/C1-type" evidence="1">
    <location>
        <begin position="14"/>
        <end position="67"/>
    </location>
</feature>
<evidence type="ECO:0000313" key="2">
    <source>
        <dbReference type="EMBL" id="AFZ16541.1"/>
    </source>
</evidence>
<name>K9W9P4_9CYAN</name>
<proteinExistence type="predicted"/>
<dbReference type="Proteomes" id="UP000010471">
    <property type="component" value="Chromosome"/>
</dbReference>
<dbReference type="PROSITE" id="PS50943">
    <property type="entry name" value="HTH_CROC1"/>
    <property type="match status" value="1"/>
</dbReference>
<dbReference type="InterPro" id="IPR010982">
    <property type="entry name" value="Lambda_DNA-bd_dom_sf"/>
</dbReference>
<dbReference type="RefSeq" id="WP_015180704.1">
    <property type="nucleotide sequence ID" value="NC_019738.1"/>
</dbReference>